<evidence type="ECO:0000256" key="1">
    <source>
        <dbReference type="SAM" id="MobiDB-lite"/>
    </source>
</evidence>
<sequence>MLMDGRPLGDAAAAGGGRGPLDISRKVVQDAIQRVVSALSGDERALTDGRDPLAVLEGIVTSVHADVQNGGSAVSSDDVLERVFRLSEGDARLLVFYRSQAVLRSCWPHRQLETGDVESEERRAELFAELLDSSAGWDQMQHLMLLLQAWPPPTSPAADASAESPWVKLTRAILSLHGTGGDGDGVIDVGGEVLSMCRSLQPTKHKLPVECIREISGLLLQQAGLLLPALKLMTESSDEQLTALALDRIRGVDKVDESNCDEELLALLLDAGLLIRCVGTAFYPRLAEHLLAHHQEKGWDVEEVCREMRAAGRPAEAGRCCWPTGAPTRASSPSTARSPSSGDGCDRAGGGGVASPGGQSEAESQPGHLSPILPAHP</sequence>
<dbReference type="GO" id="GO:0070939">
    <property type="term" value="C:Dsl1/NZR complex"/>
    <property type="evidence" value="ECO:0007669"/>
    <property type="project" value="TreeGrafter"/>
</dbReference>
<dbReference type="Pfam" id="PF22913">
    <property type="entry name" value="NBAS_11th"/>
    <property type="match status" value="1"/>
</dbReference>
<accession>A0A9D3RX72</accession>
<organism evidence="3 4">
    <name type="scientific">Anguilla anguilla</name>
    <name type="common">European freshwater eel</name>
    <name type="synonym">Muraena anguilla</name>
    <dbReference type="NCBI Taxonomy" id="7936"/>
    <lineage>
        <taxon>Eukaryota</taxon>
        <taxon>Metazoa</taxon>
        <taxon>Chordata</taxon>
        <taxon>Craniata</taxon>
        <taxon>Vertebrata</taxon>
        <taxon>Euteleostomi</taxon>
        <taxon>Actinopterygii</taxon>
        <taxon>Neopterygii</taxon>
        <taxon>Teleostei</taxon>
        <taxon>Anguilliformes</taxon>
        <taxon>Anguillidae</taxon>
        <taxon>Anguilla</taxon>
    </lineage>
</organism>
<comment type="caution">
    <text evidence="3">The sequence shown here is derived from an EMBL/GenBank/DDBJ whole genome shotgun (WGS) entry which is preliminary data.</text>
</comment>
<dbReference type="EMBL" id="JAFIRN010000006">
    <property type="protein sequence ID" value="KAG5846523.1"/>
    <property type="molecule type" value="Genomic_DNA"/>
</dbReference>
<reference evidence="3" key="1">
    <citation type="submission" date="2021-01" db="EMBL/GenBank/DDBJ databases">
        <title>A chromosome-scale assembly of European eel, Anguilla anguilla.</title>
        <authorList>
            <person name="Henkel C."/>
            <person name="Jong-Raadsen S.A."/>
            <person name="Dufour S."/>
            <person name="Weltzien F.-A."/>
            <person name="Palstra A.P."/>
            <person name="Pelster B."/>
            <person name="Spaink H.P."/>
            <person name="Van Den Thillart G.E."/>
            <person name="Jansen H."/>
            <person name="Zahm M."/>
            <person name="Klopp C."/>
            <person name="Cedric C."/>
            <person name="Louis A."/>
            <person name="Berthelot C."/>
            <person name="Parey E."/>
            <person name="Roest Crollius H."/>
            <person name="Montfort J."/>
            <person name="Robinson-Rechavi M."/>
            <person name="Bucao C."/>
            <person name="Bouchez O."/>
            <person name="Gislard M."/>
            <person name="Lluch J."/>
            <person name="Milhes M."/>
            <person name="Lampietro C."/>
            <person name="Lopez Roques C."/>
            <person name="Donnadieu C."/>
            <person name="Braasch I."/>
            <person name="Desvignes T."/>
            <person name="Postlethwait J."/>
            <person name="Bobe J."/>
            <person name="Guiguen Y."/>
            <person name="Dirks R."/>
        </authorList>
    </citation>
    <scope>NUCLEOTIDE SEQUENCE</scope>
    <source>
        <strain evidence="3">Tag_6206</strain>
        <tissue evidence="3">Liver</tissue>
    </source>
</reference>
<dbReference type="AlphaFoldDB" id="A0A9D3RX72"/>
<name>A0A9D3RX72_ANGAN</name>
<feature type="domain" description="NBAS subunit of NRZ tethering complex C-terminal" evidence="2">
    <location>
        <begin position="1"/>
        <end position="85"/>
    </location>
</feature>
<evidence type="ECO:0000313" key="3">
    <source>
        <dbReference type="EMBL" id="KAG5846523.1"/>
    </source>
</evidence>
<dbReference type="PANTHER" id="PTHR15922:SF2">
    <property type="entry name" value="NBAS SUBUNIT OF NRZ TETHERING COMPLEX"/>
    <property type="match status" value="1"/>
</dbReference>
<dbReference type="Proteomes" id="UP001044222">
    <property type="component" value="Unassembled WGS sequence"/>
</dbReference>
<dbReference type="GO" id="GO:0000149">
    <property type="term" value="F:SNARE binding"/>
    <property type="evidence" value="ECO:0007669"/>
    <property type="project" value="TreeGrafter"/>
</dbReference>
<protein>
    <recommendedName>
        <fullName evidence="2">NBAS subunit of NRZ tethering complex C-terminal domain-containing protein</fullName>
    </recommendedName>
</protein>
<dbReference type="GO" id="GO:0006890">
    <property type="term" value="P:retrograde vesicle-mediated transport, Golgi to endoplasmic reticulum"/>
    <property type="evidence" value="ECO:0007669"/>
    <property type="project" value="TreeGrafter"/>
</dbReference>
<feature type="region of interest" description="Disordered" evidence="1">
    <location>
        <begin position="321"/>
        <end position="377"/>
    </location>
</feature>
<dbReference type="PANTHER" id="PTHR15922">
    <property type="entry name" value="NEUROBLASTOMA-AMPLIFIED SEQUENCE"/>
    <property type="match status" value="1"/>
</dbReference>
<feature type="compositionally biased region" description="Low complexity" evidence="1">
    <location>
        <begin position="323"/>
        <end position="343"/>
    </location>
</feature>
<dbReference type="InterPro" id="IPR054751">
    <property type="entry name" value="NBAS_C"/>
</dbReference>
<gene>
    <name evidence="3" type="ORF">ANANG_G00115890</name>
</gene>
<evidence type="ECO:0000313" key="4">
    <source>
        <dbReference type="Proteomes" id="UP001044222"/>
    </source>
</evidence>
<keyword evidence="4" id="KW-1185">Reference proteome</keyword>
<proteinExistence type="predicted"/>
<evidence type="ECO:0000259" key="2">
    <source>
        <dbReference type="Pfam" id="PF22913"/>
    </source>
</evidence>